<feature type="binding site" evidence="6">
    <location>
        <position position="137"/>
    </location>
    <ligand>
        <name>Fe cation</name>
        <dbReference type="ChEBI" id="CHEBI:24875"/>
        <note>catalytic</note>
    </ligand>
</feature>
<proteinExistence type="predicted"/>
<dbReference type="GO" id="GO:0005737">
    <property type="term" value="C:cytoplasm"/>
    <property type="evidence" value="ECO:0007669"/>
    <property type="project" value="TreeGrafter"/>
</dbReference>
<gene>
    <name evidence="8" type="ORF">DEU29_101206</name>
</gene>
<feature type="binding site" evidence="5">
    <location>
        <position position="139"/>
    </location>
    <ligand>
        <name>substrate</name>
    </ligand>
</feature>
<feature type="binding site" evidence="5">
    <location>
        <position position="73"/>
    </location>
    <ligand>
        <name>substrate</name>
    </ligand>
</feature>
<accession>A0A4R6PRB2</accession>
<dbReference type="RefSeq" id="WP_133538330.1">
    <property type="nucleotide sequence ID" value="NZ_SNXI01000001.1"/>
</dbReference>
<sequence length="216" mass="24208">MQHDLFSQTVDDAREPFQFSEAGFHLPAWLAADAPRLIDSVRQCVRVSPLRHFTTPGGKSMSVLSSNCGDYGWVADTRGYRYAQVDPVTEKPWPAMPNELRQRAISAARHCGFTDFRPDVCLINVYKPGAAMGLHQDKDESDFGQPIVSFSFGLPVTFFWGGLKRGGSPLKIPLQHGDVLVWGREDRLRYHGIKKLADGHHPLTGNVRINLTFRMS</sequence>
<comment type="cofactor">
    <cofactor evidence="6">
        <name>Fe(2+)</name>
        <dbReference type="ChEBI" id="CHEBI:29033"/>
    </cofactor>
    <text evidence="6">Binds 1 Fe(2+) ion per subunit.</text>
</comment>
<protein>
    <submittedName>
        <fullName evidence="8">DNA-N1-methyladenine dioxygenase</fullName>
    </submittedName>
</protein>
<dbReference type="InterPro" id="IPR027450">
    <property type="entry name" value="AlkB-like"/>
</dbReference>
<feature type="binding site" evidence="5">
    <location>
        <begin position="208"/>
        <end position="214"/>
    </location>
    <ligand>
        <name>2-oxoglutarate</name>
        <dbReference type="ChEBI" id="CHEBI:16810"/>
    </ligand>
</feature>
<dbReference type="OrthoDB" id="9796932at2"/>
<dbReference type="NCBIfam" id="NF011930">
    <property type="entry name" value="PRK15401.1"/>
    <property type="match status" value="1"/>
</dbReference>
<dbReference type="InterPro" id="IPR037151">
    <property type="entry name" value="AlkB-like_sf"/>
</dbReference>
<evidence type="ECO:0000256" key="2">
    <source>
        <dbReference type="ARBA" id="ARBA00022964"/>
    </source>
</evidence>
<dbReference type="Proteomes" id="UP000295531">
    <property type="component" value="Unassembled WGS sequence"/>
</dbReference>
<evidence type="ECO:0000256" key="5">
    <source>
        <dbReference type="PIRSR" id="PIRSR604574-1"/>
    </source>
</evidence>
<dbReference type="Gene3D" id="2.60.120.590">
    <property type="entry name" value="Alpha-ketoglutarate-dependent dioxygenase AlkB-like"/>
    <property type="match status" value="1"/>
</dbReference>
<evidence type="ECO:0000256" key="1">
    <source>
        <dbReference type="ARBA" id="ARBA00022723"/>
    </source>
</evidence>
<dbReference type="EMBL" id="SNXI01000001">
    <property type="protein sequence ID" value="TDP40657.1"/>
    <property type="molecule type" value="Genomic_DNA"/>
</dbReference>
<dbReference type="PROSITE" id="PS51471">
    <property type="entry name" value="FE2OG_OXY"/>
    <property type="match status" value="1"/>
</dbReference>
<dbReference type="PANTHER" id="PTHR16557">
    <property type="entry name" value="ALKYLATED DNA REPAIR PROTEIN ALKB-RELATED"/>
    <property type="match status" value="1"/>
</dbReference>
<organism evidence="8 9">
    <name type="scientific">Idiomarina aquatica</name>
    <dbReference type="NCBI Taxonomy" id="1327752"/>
    <lineage>
        <taxon>Bacteria</taxon>
        <taxon>Pseudomonadati</taxon>
        <taxon>Pseudomonadota</taxon>
        <taxon>Gammaproteobacteria</taxon>
        <taxon>Alteromonadales</taxon>
        <taxon>Idiomarinaceae</taxon>
        <taxon>Idiomarina</taxon>
    </lineage>
</organism>
<feature type="binding site" evidence="5">
    <location>
        <begin position="124"/>
        <end position="126"/>
    </location>
    <ligand>
        <name>2-oxoglutarate</name>
        <dbReference type="ChEBI" id="CHEBI:16810"/>
    </ligand>
</feature>
<dbReference type="PANTHER" id="PTHR16557:SF2">
    <property type="entry name" value="NUCLEIC ACID DIOXYGENASE ALKBH1"/>
    <property type="match status" value="1"/>
</dbReference>
<dbReference type="Pfam" id="PF13532">
    <property type="entry name" value="2OG-FeII_Oxy_2"/>
    <property type="match status" value="1"/>
</dbReference>
<keyword evidence="1 6" id="KW-0479">Metal-binding</keyword>
<feature type="domain" description="Fe2OG dioxygenase" evidence="7">
    <location>
        <begin position="117"/>
        <end position="216"/>
    </location>
</feature>
<feature type="binding site" evidence="6">
    <location>
        <position position="191"/>
    </location>
    <ligand>
        <name>Fe cation</name>
        <dbReference type="ChEBI" id="CHEBI:24875"/>
        <note>catalytic</note>
    </ligand>
</feature>
<keyword evidence="9" id="KW-1185">Reference proteome</keyword>
<keyword evidence="2 8" id="KW-0223">Dioxygenase</keyword>
<reference evidence="8 9" key="1">
    <citation type="submission" date="2019-03" db="EMBL/GenBank/DDBJ databases">
        <title>Freshwater and sediment microbial communities from various areas in North America, analyzing microbe dynamics in response to fracking.</title>
        <authorList>
            <person name="Lamendella R."/>
        </authorList>
    </citation>
    <scope>NUCLEOTIDE SEQUENCE [LARGE SCALE GENOMIC DNA]</scope>
    <source>
        <strain evidence="8 9">18_TX</strain>
    </source>
</reference>
<name>A0A4R6PRB2_9GAMM</name>
<dbReference type="SUPFAM" id="SSF51197">
    <property type="entry name" value="Clavaminate synthase-like"/>
    <property type="match status" value="1"/>
</dbReference>
<dbReference type="AlphaFoldDB" id="A0A4R6PRB2"/>
<keyword evidence="3" id="KW-0560">Oxidoreductase</keyword>
<dbReference type="GO" id="GO:0035516">
    <property type="term" value="F:broad specificity oxidative DNA demethylase activity"/>
    <property type="evidence" value="ECO:0007669"/>
    <property type="project" value="TreeGrafter"/>
</dbReference>
<dbReference type="InterPro" id="IPR005123">
    <property type="entry name" value="Oxoglu/Fe-dep_dioxygenase_dom"/>
</dbReference>
<feature type="binding site" evidence="5">
    <location>
        <position position="165"/>
    </location>
    <ligand>
        <name>substrate</name>
    </ligand>
</feature>
<comment type="caution">
    <text evidence="8">The sequence shown here is derived from an EMBL/GenBank/DDBJ whole genome shotgun (WGS) entry which is preliminary data.</text>
</comment>
<feature type="binding site" evidence="5">
    <location>
        <begin position="80"/>
        <end position="82"/>
    </location>
    <ligand>
        <name>substrate</name>
    </ligand>
</feature>
<dbReference type="InterPro" id="IPR004574">
    <property type="entry name" value="Alkb"/>
</dbReference>
<evidence type="ECO:0000256" key="4">
    <source>
        <dbReference type="ARBA" id="ARBA00023004"/>
    </source>
</evidence>
<evidence type="ECO:0000313" key="9">
    <source>
        <dbReference type="Proteomes" id="UP000295531"/>
    </source>
</evidence>
<evidence type="ECO:0000256" key="6">
    <source>
        <dbReference type="PIRSR" id="PIRSR604574-2"/>
    </source>
</evidence>
<evidence type="ECO:0000313" key="8">
    <source>
        <dbReference type="EMBL" id="TDP40657.1"/>
    </source>
</evidence>
<dbReference type="GO" id="GO:0035513">
    <property type="term" value="P:oxidative RNA demethylation"/>
    <property type="evidence" value="ECO:0007669"/>
    <property type="project" value="TreeGrafter"/>
</dbReference>
<keyword evidence="4 6" id="KW-0408">Iron</keyword>
<dbReference type="GO" id="GO:0035515">
    <property type="term" value="F:oxidative RNA demethylase activity"/>
    <property type="evidence" value="ECO:0007669"/>
    <property type="project" value="TreeGrafter"/>
</dbReference>
<feature type="binding site" evidence="6">
    <location>
        <position position="135"/>
    </location>
    <ligand>
        <name>Fe cation</name>
        <dbReference type="ChEBI" id="CHEBI:24875"/>
        <note>catalytic</note>
    </ligand>
</feature>
<dbReference type="GO" id="GO:0008198">
    <property type="term" value="F:ferrous iron binding"/>
    <property type="evidence" value="ECO:0007669"/>
    <property type="project" value="TreeGrafter"/>
</dbReference>
<evidence type="ECO:0000256" key="3">
    <source>
        <dbReference type="ARBA" id="ARBA00023002"/>
    </source>
</evidence>
<evidence type="ECO:0000259" key="7">
    <source>
        <dbReference type="PROSITE" id="PS51471"/>
    </source>
</evidence>